<protein>
    <submittedName>
        <fullName evidence="2">Uncharacterized protein</fullName>
    </submittedName>
</protein>
<organism evidence="2 3">
    <name type="scientific">Rhizophagus irregularis (strain DAOM 197198w)</name>
    <name type="common">Glomus intraradices</name>
    <dbReference type="NCBI Taxonomy" id="1432141"/>
    <lineage>
        <taxon>Eukaryota</taxon>
        <taxon>Fungi</taxon>
        <taxon>Fungi incertae sedis</taxon>
        <taxon>Mucoromycota</taxon>
        <taxon>Glomeromycotina</taxon>
        <taxon>Glomeromycetes</taxon>
        <taxon>Glomerales</taxon>
        <taxon>Glomeraceae</taxon>
        <taxon>Rhizophagus</taxon>
    </lineage>
</organism>
<keyword evidence="1" id="KW-0472">Membrane</keyword>
<keyword evidence="1" id="KW-0812">Transmembrane</keyword>
<feature type="transmembrane region" description="Helical" evidence="1">
    <location>
        <begin position="179"/>
        <end position="204"/>
    </location>
</feature>
<comment type="caution">
    <text evidence="2">The sequence shown here is derived from an EMBL/GenBank/DDBJ whole genome shotgun (WGS) entry which is preliminary data.</text>
</comment>
<reference evidence="2 3" key="1">
    <citation type="submission" date="2014-02" db="EMBL/GenBank/DDBJ databases">
        <title>Single nucleus genome sequencing reveals high similarity among nuclei of an endomycorrhizal fungus.</title>
        <authorList>
            <person name="Lin K."/>
            <person name="Geurts R."/>
            <person name="Zhang Z."/>
            <person name="Limpens E."/>
            <person name="Saunders D.G."/>
            <person name="Mu D."/>
            <person name="Pang E."/>
            <person name="Cao H."/>
            <person name="Cha H."/>
            <person name="Lin T."/>
            <person name="Zhou Q."/>
            <person name="Shang Y."/>
            <person name="Li Y."/>
            <person name="Ivanov S."/>
            <person name="Sharma T."/>
            <person name="Velzen R.V."/>
            <person name="Ruijter N.D."/>
            <person name="Aanen D.K."/>
            <person name="Win J."/>
            <person name="Kamoun S."/>
            <person name="Bisseling T."/>
            <person name="Huang S."/>
        </authorList>
    </citation>
    <scope>NUCLEOTIDE SEQUENCE [LARGE SCALE GENOMIC DNA]</scope>
    <source>
        <strain evidence="3">DAOM197198w</strain>
    </source>
</reference>
<dbReference type="Proteomes" id="UP000022910">
    <property type="component" value="Unassembled WGS sequence"/>
</dbReference>
<sequence>MRPCFQRICHMGPNLYTFVSDGEMDEFLLPDYSVQLTPIDYKYNATQYHSSHSLNYDDNDADLFTYIPAASISITQLISDTELPVAAATRLVAKLSALHATAKAMYASPIVTPSGQVDSFIDFDEFLSVYDIPFLPCTFDTSMLNDDSDNNPYNSDDDSLFSFSFFDDFSFMSSLSESIVSLLIAFPLFCFDLGPLVVVSTIMFSDDISKYKPFSIGSFFDFSKFECHRKWKIYCFSFLPVIIFIS</sequence>
<proteinExistence type="predicted"/>
<gene>
    <name evidence="2" type="ORF">RirG_201290</name>
</gene>
<name>A0A015IUY4_RHIIW</name>
<evidence type="ECO:0000313" key="3">
    <source>
        <dbReference type="Proteomes" id="UP000022910"/>
    </source>
</evidence>
<accession>A0A015IUY4</accession>
<keyword evidence="3" id="KW-1185">Reference proteome</keyword>
<keyword evidence="1" id="KW-1133">Transmembrane helix</keyword>
<dbReference type="AlphaFoldDB" id="A0A015IUY4"/>
<evidence type="ECO:0000313" key="2">
    <source>
        <dbReference type="EMBL" id="EXX58065.1"/>
    </source>
</evidence>
<dbReference type="HOGENOM" id="CLU_098751_0_0_1"/>
<dbReference type="OrthoDB" id="2402587at2759"/>
<dbReference type="EMBL" id="JEMT01027050">
    <property type="protein sequence ID" value="EXX58065.1"/>
    <property type="molecule type" value="Genomic_DNA"/>
</dbReference>
<evidence type="ECO:0000256" key="1">
    <source>
        <dbReference type="SAM" id="Phobius"/>
    </source>
</evidence>